<evidence type="ECO:0000313" key="2">
    <source>
        <dbReference type="Proteomes" id="UP000053370"/>
    </source>
</evidence>
<reference evidence="1" key="1">
    <citation type="journal article" date="2015" name="Genome Announc.">
        <title>Draft Genome Sequence of Anaerolineae Strain TC1, a Novel Isolate from a Methanogenic Wastewater Treatment System.</title>
        <authorList>
            <person name="Matsuura N."/>
            <person name="Tourlousse D.M."/>
            <person name="Sun L."/>
            <person name="Toyonaga M."/>
            <person name="Kuroda K."/>
            <person name="Ohashi A."/>
            <person name="Cruz R."/>
            <person name="Yamaguchi T."/>
            <person name="Sekiguchi Y."/>
        </authorList>
    </citation>
    <scope>NUCLEOTIDE SEQUENCE [LARGE SCALE GENOMIC DNA]</scope>
    <source>
        <strain evidence="1">TC1</strain>
    </source>
</reference>
<dbReference type="Proteomes" id="UP000053370">
    <property type="component" value="Unassembled WGS sequence"/>
</dbReference>
<dbReference type="OrthoDB" id="9874970at2"/>
<organism evidence="1">
    <name type="scientific">Flexilinea flocculi</name>
    <dbReference type="NCBI Taxonomy" id="1678840"/>
    <lineage>
        <taxon>Bacteria</taxon>
        <taxon>Bacillati</taxon>
        <taxon>Chloroflexota</taxon>
        <taxon>Anaerolineae</taxon>
        <taxon>Anaerolineales</taxon>
        <taxon>Anaerolineaceae</taxon>
        <taxon>Flexilinea</taxon>
    </lineage>
</organism>
<gene>
    <name evidence="1" type="ORF">ATC1_12178</name>
</gene>
<accession>A0A0K8PAU3</accession>
<dbReference type="STRING" id="1678840.ATC1_12178"/>
<sequence>MKELKSLFVLVIFSILFFSMGERINVAAQTIITVGEGATDMPSIEDAFDQLPENCGETIIRLNKSVDGDPIVSLSIPINKGITSLTIENSDLENSIVIETISEIFANGIPFILGEKVSLPNGWVFGGSKAENGKIRNVKGTSITILGSSAYAFGGGAALNGGRSFVSGQTSVVLGRQGKIFWEIFGGGYAAGVDSISEVSKTSLSIFGTADYVLGGGLAKENGRVVVSESTSVTIESGGTAAIGSFGGGNAVGQGSISETKMASSIIYGAAAWAFGGDFTYQGGQSFLTGTAEITVAEGAHVKSLYGGSFATDMNSYSEVNQSVVHIKGTAESAVPEGETSYGGISVVKNATSIQ</sequence>
<keyword evidence="2" id="KW-1185">Reference proteome</keyword>
<protein>
    <submittedName>
        <fullName evidence="1">Uncharacterized protein</fullName>
    </submittedName>
</protein>
<dbReference type="AlphaFoldDB" id="A0A0K8PAU3"/>
<dbReference type="RefSeq" id="WP_062278261.1">
    <property type="nucleotide sequence ID" value="NZ_DF968180.1"/>
</dbReference>
<dbReference type="EMBL" id="DF968180">
    <property type="protein sequence ID" value="GAP39644.1"/>
    <property type="molecule type" value="Genomic_DNA"/>
</dbReference>
<proteinExistence type="predicted"/>
<evidence type="ECO:0000313" key="1">
    <source>
        <dbReference type="EMBL" id="GAP39644.1"/>
    </source>
</evidence>
<name>A0A0K8PAU3_9CHLR</name>